<keyword evidence="5 6" id="KW-0472">Membrane</keyword>
<accession>C6HZH9</accession>
<organism evidence="7 8">
    <name type="scientific">Leptospirillum ferrodiazotrophum</name>
    <dbReference type="NCBI Taxonomy" id="412449"/>
    <lineage>
        <taxon>Bacteria</taxon>
        <taxon>Pseudomonadati</taxon>
        <taxon>Nitrospirota</taxon>
        <taxon>Nitrospiria</taxon>
        <taxon>Nitrospirales</taxon>
        <taxon>Nitrospiraceae</taxon>
        <taxon>Leptospirillum</taxon>
    </lineage>
</organism>
<reference evidence="7 8" key="1">
    <citation type="journal article" date="2009" name="Appl. Environ. Microbiol.">
        <title>Community genomic and proteomic analyses of chemoautotrophic iron-oxidizing "Leptospirillum rubarum" (Group II) and "Leptospirillum ferrodiazotrophum" (Group III) bacteria in acid mine drainage biofilms.</title>
        <authorList>
            <person name="Goltsman D.S."/>
            <person name="Denef V.J."/>
            <person name="Singer S.W."/>
            <person name="VerBerkmoes N.C."/>
            <person name="Lefsrud M."/>
            <person name="Mueller R.S."/>
            <person name="Dick G.J."/>
            <person name="Sun C.L."/>
            <person name="Wheeler K.E."/>
            <person name="Zemla A."/>
            <person name="Baker B.J."/>
            <person name="Hauser L."/>
            <person name="Land M."/>
            <person name="Shah M.B."/>
            <person name="Thelen M.P."/>
            <person name="Hettich R.L."/>
            <person name="Banfield J.F."/>
        </authorList>
    </citation>
    <scope>NUCLEOTIDE SEQUENCE [LARGE SCALE GENOMIC DNA]</scope>
</reference>
<gene>
    <name evidence="7" type="ORF">UBAL3_95320037</name>
</gene>
<evidence type="ECO:0000313" key="8">
    <source>
        <dbReference type="Proteomes" id="UP000009374"/>
    </source>
</evidence>
<feature type="transmembrane region" description="Helical" evidence="6">
    <location>
        <begin position="12"/>
        <end position="30"/>
    </location>
</feature>
<comment type="subcellular location">
    <subcellularLocation>
        <location evidence="1">Cell membrane</location>
        <topology evidence="1">Multi-pass membrane protein</topology>
    </subcellularLocation>
</comment>
<dbReference type="PANTHER" id="PTHR33529">
    <property type="entry name" value="SLR0882 PROTEIN-RELATED"/>
    <property type="match status" value="1"/>
</dbReference>
<protein>
    <submittedName>
        <fullName evidence="7">Permease YjgP/YjgQ family protein</fullName>
    </submittedName>
</protein>
<keyword evidence="3 6" id="KW-0812">Transmembrane</keyword>
<feature type="transmembrane region" description="Helical" evidence="6">
    <location>
        <begin position="277"/>
        <end position="296"/>
    </location>
</feature>
<evidence type="ECO:0000256" key="2">
    <source>
        <dbReference type="ARBA" id="ARBA00022475"/>
    </source>
</evidence>
<keyword evidence="2" id="KW-1003">Cell membrane</keyword>
<evidence type="ECO:0000313" key="7">
    <source>
        <dbReference type="EMBL" id="EES52001.1"/>
    </source>
</evidence>
<dbReference type="Proteomes" id="UP000009374">
    <property type="component" value="Unassembled WGS sequence"/>
</dbReference>
<evidence type="ECO:0000256" key="6">
    <source>
        <dbReference type="SAM" id="Phobius"/>
    </source>
</evidence>
<feature type="transmembrane region" description="Helical" evidence="6">
    <location>
        <begin position="333"/>
        <end position="355"/>
    </location>
</feature>
<evidence type="ECO:0000256" key="3">
    <source>
        <dbReference type="ARBA" id="ARBA00022692"/>
    </source>
</evidence>
<dbReference type="Pfam" id="PF03739">
    <property type="entry name" value="LptF_LptG"/>
    <property type="match status" value="1"/>
</dbReference>
<dbReference type="EMBL" id="GG693882">
    <property type="protein sequence ID" value="EES52001.1"/>
    <property type="molecule type" value="Genomic_DNA"/>
</dbReference>
<keyword evidence="4 6" id="KW-1133">Transmembrane helix</keyword>
<dbReference type="PANTHER" id="PTHR33529:SF2">
    <property type="entry name" value="LIPOPOLYSACCHARIDE EXPORT SYSTEM PERMEASE PROTEIN LPTG"/>
    <property type="match status" value="1"/>
</dbReference>
<sequence>MKILTRHIMGEYIKIYFLSLVSLEAIYLVIDSVEKIKSFLAHHAPWSLMGEFFAWRSIEVGFRVIPMSALLATILALGIASKNHEITAIRAAGISLGKATFPIVLFGALLSLIELLLNLWVVPHAYQTTDVIMEERINQGSGWSGEVRRNVWFRHGSREIFRIAKIEQGGTRLDTVTIYHKSPKADLQWTIEAKTLLYENGGWVFHDGVRTLFHKDGTLSSESFATLPFPLDRRPADFFIRKTHLSHLTYAELSRTIDLLKANGLPHKNFTVLRDGVLAFPAASFLMVLFAIPFGIREGRQVGIARGFGVALMLSLSYWTLYSMGLALGRGGVIPPLLAAWFANLVVLAVGLGLLSSVNRV</sequence>
<feature type="transmembrane region" description="Helical" evidence="6">
    <location>
        <begin position="60"/>
        <end position="80"/>
    </location>
</feature>
<proteinExistence type="predicted"/>
<dbReference type="GO" id="GO:0015920">
    <property type="term" value="P:lipopolysaccharide transport"/>
    <property type="evidence" value="ECO:0007669"/>
    <property type="project" value="TreeGrafter"/>
</dbReference>
<evidence type="ECO:0000256" key="1">
    <source>
        <dbReference type="ARBA" id="ARBA00004651"/>
    </source>
</evidence>
<dbReference type="GO" id="GO:0043190">
    <property type="term" value="C:ATP-binding cassette (ABC) transporter complex"/>
    <property type="evidence" value="ECO:0007669"/>
    <property type="project" value="TreeGrafter"/>
</dbReference>
<dbReference type="AlphaFoldDB" id="C6HZH9"/>
<evidence type="ECO:0000256" key="5">
    <source>
        <dbReference type="ARBA" id="ARBA00023136"/>
    </source>
</evidence>
<evidence type="ECO:0000256" key="4">
    <source>
        <dbReference type="ARBA" id="ARBA00022989"/>
    </source>
</evidence>
<feature type="transmembrane region" description="Helical" evidence="6">
    <location>
        <begin position="303"/>
        <end position="321"/>
    </location>
</feature>
<keyword evidence="8" id="KW-1185">Reference proteome</keyword>
<dbReference type="InterPro" id="IPR005495">
    <property type="entry name" value="LptG/LptF_permease"/>
</dbReference>
<feature type="transmembrane region" description="Helical" evidence="6">
    <location>
        <begin position="101"/>
        <end position="121"/>
    </location>
</feature>
<name>C6HZH9_9BACT</name>